<dbReference type="PANTHER" id="PTHR22504">
    <property type="entry name" value="REPRESSOR OF RNA POLYMERASE III TRANSCRIPTION MAF1"/>
    <property type="match status" value="1"/>
</dbReference>
<feature type="non-terminal residue" evidence="2">
    <location>
        <position position="245"/>
    </location>
</feature>
<dbReference type="InterPro" id="IPR015257">
    <property type="entry name" value="Maf1"/>
</dbReference>
<keyword evidence="3" id="KW-1185">Reference proteome</keyword>
<dbReference type="STRING" id="1160509.A0A3N4HUQ1"/>
<organism evidence="2 3">
    <name type="scientific">Ascobolus immersus RN42</name>
    <dbReference type="NCBI Taxonomy" id="1160509"/>
    <lineage>
        <taxon>Eukaryota</taxon>
        <taxon>Fungi</taxon>
        <taxon>Dikarya</taxon>
        <taxon>Ascomycota</taxon>
        <taxon>Pezizomycotina</taxon>
        <taxon>Pezizomycetes</taxon>
        <taxon>Pezizales</taxon>
        <taxon>Ascobolaceae</taxon>
        <taxon>Ascobolus</taxon>
    </lineage>
</organism>
<dbReference type="Pfam" id="PF09174">
    <property type="entry name" value="Maf1"/>
    <property type="match status" value="1"/>
</dbReference>
<dbReference type="PIRSF" id="PIRSF037240">
    <property type="entry name" value="RNA_polIII_Trep_MAF1"/>
    <property type="match status" value="1"/>
</dbReference>
<sequence length="245" mass="27397">FLRIPGLDAVNSILTHETYDRKIIGGCDIFATKSVSTDRKAFKQLSSSLDSRYASDLATTQTMASLHHQHSGSSSSPLTSPDSDDRKLSLSPELLLSSPFGPLNEPNSKKTFAYLLGTLNAVHPDYNFFSVLRPWDFKRERSLRKVIADFDGYFLASTPSSSTSPGPTRGSSAVRASTGIWSLLDREMDLRHCQIWSYRPEDDDLLLEDEGSDSEDGDEAEGTLWSVHYFFYSKAKKRVAYLHLK</sequence>
<dbReference type="PANTHER" id="PTHR22504:SF0">
    <property type="entry name" value="REPRESSOR OF RNA POLYMERASE III TRANSCRIPTION MAF1 HOMOLOG"/>
    <property type="match status" value="1"/>
</dbReference>
<feature type="compositionally biased region" description="Low complexity" evidence="1">
    <location>
        <begin position="71"/>
        <end position="81"/>
    </location>
</feature>
<dbReference type="GO" id="GO:0005634">
    <property type="term" value="C:nucleus"/>
    <property type="evidence" value="ECO:0007669"/>
    <property type="project" value="TreeGrafter"/>
</dbReference>
<dbReference type="Proteomes" id="UP000275078">
    <property type="component" value="Unassembled WGS sequence"/>
</dbReference>
<evidence type="ECO:0000313" key="3">
    <source>
        <dbReference type="Proteomes" id="UP000275078"/>
    </source>
</evidence>
<evidence type="ECO:0000313" key="2">
    <source>
        <dbReference type="EMBL" id="RPA75711.1"/>
    </source>
</evidence>
<name>A0A3N4HUQ1_ASCIM</name>
<dbReference type="OrthoDB" id="277029at2759"/>
<evidence type="ECO:0000256" key="1">
    <source>
        <dbReference type="SAM" id="MobiDB-lite"/>
    </source>
</evidence>
<dbReference type="GO" id="GO:0000994">
    <property type="term" value="F:RNA polymerase III core binding"/>
    <property type="evidence" value="ECO:0007669"/>
    <property type="project" value="TreeGrafter"/>
</dbReference>
<dbReference type="AlphaFoldDB" id="A0A3N4HUQ1"/>
<dbReference type="Gene3D" id="3.40.1000.50">
    <property type="entry name" value="Repressor of RNA polymerase III transcription Maf1"/>
    <property type="match status" value="1"/>
</dbReference>
<accession>A0A3N4HUQ1</accession>
<feature type="region of interest" description="Disordered" evidence="1">
    <location>
        <begin position="64"/>
        <end position="88"/>
    </location>
</feature>
<dbReference type="EMBL" id="ML119758">
    <property type="protein sequence ID" value="RPA75711.1"/>
    <property type="molecule type" value="Genomic_DNA"/>
</dbReference>
<dbReference type="GO" id="GO:0016480">
    <property type="term" value="P:negative regulation of transcription by RNA polymerase III"/>
    <property type="evidence" value="ECO:0007669"/>
    <property type="project" value="InterPro"/>
</dbReference>
<dbReference type="InterPro" id="IPR038564">
    <property type="entry name" value="Maf1_sf"/>
</dbReference>
<protein>
    <submittedName>
        <fullName evidence="2">Maf1 regulator</fullName>
    </submittedName>
</protein>
<reference evidence="2 3" key="1">
    <citation type="journal article" date="2018" name="Nat. Ecol. Evol.">
        <title>Pezizomycetes genomes reveal the molecular basis of ectomycorrhizal truffle lifestyle.</title>
        <authorList>
            <person name="Murat C."/>
            <person name="Payen T."/>
            <person name="Noel B."/>
            <person name="Kuo A."/>
            <person name="Morin E."/>
            <person name="Chen J."/>
            <person name="Kohler A."/>
            <person name="Krizsan K."/>
            <person name="Balestrini R."/>
            <person name="Da Silva C."/>
            <person name="Montanini B."/>
            <person name="Hainaut M."/>
            <person name="Levati E."/>
            <person name="Barry K.W."/>
            <person name="Belfiori B."/>
            <person name="Cichocki N."/>
            <person name="Clum A."/>
            <person name="Dockter R.B."/>
            <person name="Fauchery L."/>
            <person name="Guy J."/>
            <person name="Iotti M."/>
            <person name="Le Tacon F."/>
            <person name="Lindquist E.A."/>
            <person name="Lipzen A."/>
            <person name="Malagnac F."/>
            <person name="Mello A."/>
            <person name="Molinier V."/>
            <person name="Miyauchi S."/>
            <person name="Poulain J."/>
            <person name="Riccioni C."/>
            <person name="Rubini A."/>
            <person name="Sitrit Y."/>
            <person name="Splivallo R."/>
            <person name="Traeger S."/>
            <person name="Wang M."/>
            <person name="Zifcakova L."/>
            <person name="Wipf D."/>
            <person name="Zambonelli A."/>
            <person name="Paolocci F."/>
            <person name="Nowrousian M."/>
            <person name="Ottonello S."/>
            <person name="Baldrian P."/>
            <person name="Spatafora J.W."/>
            <person name="Henrissat B."/>
            <person name="Nagy L.G."/>
            <person name="Aury J.M."/>
            <person name="Wincker P."/>
            <person name="Grigoriev I.V."/>
            <person name="Bonfante P."/>
            <person name="Martin F.M."/>
        </authorList>
    </citation>
    <scope>NUCLEOTIDE SEQUENCE [LARGE SCALE GENOMIC DNA]</scope>
    <source>
        <strain evidence="2 3">RN42</strain>
    </source>
</reference>
<feature type="non-terminal residue" evidence="2">
    <location>
        <position position="1"/>
    </location>
</feature>
<gene>
    <name evidence="2" type="ORF">BJ508DRAFT_192344</name>
</gene>
<proteinExistence type="predicted"/>